<gene>
    <name evidence="10" type="ORF">H2204_008788</name>
</gene>
<feature type="transmembrane region" description="Helical" evidence="8">
    <location>
        <begin position="309"/>
        <end position="329"/>
    </location>
</feature>
<dbReference type="Pfam" id="PF00083">
    <property type="entry name" value="Sugar_tr"/>
    <property type="match status" value="1"/>
</dbReference>
<dbReference type="GO" id="GO:0016020">
    <property type="term" value="C:membrane"/>
    <property type="evidence" value="ECO:0007669"/>
    <property type="project" value="UniProtKB-SubCell"/>
</dbReference>
<feature type="transmembrane region" description="Helical" evidence="8">
    <location>
        <begin position="184"/>
        <end position="201"/>
    </location>
</feature>
<organism evidence="10 11">
    <name type="scientific">Knufia peltigerae</name>
    <dbReference type="NCBI Taxonomy" id="1002370"/>
    <lineage>
        <taxon>Eukaryota</taxon>
        <taxon>Fungi</taxon>
        <taxon>Dikarya</taxon>
        <taxon>Ascomycota</taxon>
        <taxon>Pezizomycotina</taxon>
        <taxon>Eurotiomycetes</taxon>
        <taxon>Chaetothyriomycetidae</taxon>
        <taxon>Chaetothyriales</taxon>
        <taxon>Trichomeriaceae</taxon>
        <taxon>Knufia</taxon>
    </lineage>
</organism>
<dbReference type="PANTHER" id="PTHR48022">
    <property type="entry name" value="PLASTIDIC GLUCOSE TRANSPORTER 4"/>
    <property type="match status" value="1"/>
</dbReference>
<dbReference type="InterPro" id="IPR036259">
    <property type="entry name" value="MFS_trans_sf"/>
</dbReference>
<feature type="transmembrane region" description="Helical" evidence="8">
    <location>
        <begin position="59"/>
        <end position="82"/>
    </location>
</feature>
<protein>
    <recommendedName>
        <fullName evidence="9">Major facilitator superfamily (MFS) profile domain-containing protein</fullName>
    </recommendedName>
</protein>
<evidence type="ECO:0000256" key="5">
    <source>
        <dbReference type="ARBA" id="ARBA00022989"/>
    </source>
</evidence>
<evidence type="ECO:0000259" key="9">
    <source>
        <dbReference type="PROSITE" id="PS50850"/>
    </source>
</evidence>
<reference evidence="10" key="1">
    <citation type="submission" date="2022-10" db="EMBL/GenBank/DDBJ databases">
        <title>Culturing micro-colonial fungi from biological soil crusts in the Mojave desert and describing Neophaeococcomyces mojavensis, and introducing the new genera and species Taxawa tesnikishii.</title>
        <authorList>
            <person name="Kurbessoian T."/>
            <person name="Stajich J.E."/>
        </authorList>
    </citation>
    <scope>NUCLEOTIDE SEQUENCE</scope>
    <source>
        <strain evidence="10">TK_35</strain>
    </source>
</reference>
<dbReference type="InterPro" id="IPR050360">
    <property type="entry name" value="MFS_Sugar_Transporters"/>
</dbReference>
<dbReference type="InterPro" id="IPR003663">
    <property type="entry name" value="Sugar/inositol_transpt"/>
</dbReference>
<evidence type="ECO:0000313" key="11">
    <source>
        <dbReference type="Proteomes" id="UP001172681"/>
    </source>
</evidence>
<keyword evidence="5 8" id="KW-1133">Transmembrane helix</keyword>
<dbReference type="NCBIfam" id="TIGR00879">
    <property type="entry name" value="SP"/>
    <property type="match status" value="1"/>
</dbReference>
<keyword evidence="11" id="KW-1185">Reference proteome</keyword>
<dbReference type="GO" id="GO:0005351">
    <property type="term" value="F:carbohydrate:proton symporter activity"/>
    <property type="evidence" value="ECO:0007669"/>
    <property type="project" value="TreeGrafter"/>
</dbReference>
<dbReference type="InterPro" id="IPR005828">
    <property type="entry name" value="MFS_sugar_transport-like"/>
</dbReference>
<dbReference type="EMBL" id="JAPDRN010000066">
    <property type="protein sequence ID" value="KAJ9629984.1"/>
    <property type="molecule type" value="Genomic_DNA"/>
</dbReference>
<evidence type="ECO:0000256" key="4">
    <source>
        <dbReference type="ARBA" id="ARBA00022692"/>
    </source>
</evidence>
<dbReference type="PROSITE" id="PS00217">
    <property type="entry name" value="SUGAR_TRANSPORT_2"/>
    <property type="match status" value="1"/>
</dbReference>
<evidence type="ECO:0000313" key="10">
    <source>
        <dbReference type="EMBL" id="KAJ9629984.1"/>
    </source>
</evidence>
<dbReference type="InterPro" id="IPR020846">
    <property type="entry name" value="MFS_dom"/>
</dbReference>
<accession>A0AA38Y072</accession>
<dbReference type="FunFam" id="1.20.1250.20:FF:000134">
    <property type="entry name" value="MFS sugar transporter protein"/>
    <property type="match status" value="1"/>
</dbReference>
<dbReference type="AlphaFoldDB" id="A0AA38Y072"/>
<comment type="similarity">
    <text evidence="2 7">Belongs to the major facilitator superfamily. Sugar transporter (TC 2.A.1.1) family.</text>
</comment>
<feature type="transmembrane region" description="Helical" evidence="8">
    <location>
        <begin position="271"/>
        <end position="289"/>
    </location>
</feature>
<feature type="domain" description="Major facilitator superfamily (MFS) profile" evidence="9">
    <location>
        <begin position="17"/>
        <end position="459"/>
    </location>
</feature>
<comment type="subcellular location">
    <subcellularLocation>
        <location evidence="1">Membrane</location>
        <topology evidence="1">Multi-pass membrane protein</topology>
    </subcellularLocation>
</comment>
<evidence type="ECO:0000256" key="1">
    <source>
        <dbReference type="ARBA" id="ARBA00004141"/>
    </source>
</evidence>
<keyword evidence="6 8" id="KW-0472">Membrane</keyword>
<keyword evidence="3 7" id="KW-0813">Transport</keyword>
<feature type="transmembrane region" description="Helical" evidence="8">
    <location>
        <begin position="18"/>
        <end position="39"/>
    </location>
</feature>
<evidence type="ECO:0000256" key="3">
    <source>
        <dbReference type="ARBA" id="ARBA00022448"/>
    </source>
</evidence>
<sequence length="509" mass="55376">MATQRLGSRQHHAAQYRVFLVTLGSLTYAYASSIIGTTLAQPSFIKYFDLDKRSNANQLTGAVNGVFQAGGLIGALACISIADKYGRRIGLFVASLFAILGGALQAGSVDIAMYIMMRLVSGLGVGALITLTPVYLAEIAAAEIRGLVVGTTGIMIGIGYASASWIGFGFYFVNASGTQWRIPIAIQCLPPLILALTIWWLPESPRWLLLKDRIDEARRMFHRAHSASHESEGNAAVDHEFHQLHAQILQEKHKSVAFKDLILESSLRKRTLLGFLTLFGCQAAGTQVINNYGPSLYAGLGFGTTDTLLIQSGWITVVVFGNMINTVILDKFGRRPLFLFGFTSCVIALIGECISVARYQKTAGHSSAVAAVFFLFLEVAVFASTLDATSYVYPSEIFPTPVRAKGMAVSVAGLFLGSITILVAAPTAFAHIRWKYFLVFVCASTVMAIVIFLLFPETNQKSLEEISTMFGDYTLSQTNAEKIESTMTEEEIMKSRNDKSVHLEQLGIA</sequence>
<evidence type="ECO:0000256" key="2">
    <source>
        <dbReference type="ARBA" id="ARBA00010992"/>
    </source>
</evidence>
<evidence type="ECO:0000256" key="7">
    <source>
        <dbReference type="RuleBase" id="RU003346"/>
    </source>
</evidence>
<dbReference type="Gene3D" id="1.20.1250.20">
    <property type="entry name" value="MFS general substrate transporter like domains"/>
    <property type="match status" value="1"/>
</dbReference>
<feature type="transmembrane region" description="Helical" evidence="8">
    <location>
        <begin position="89"/>
        <end position="109"/>
    </location>
</feature>
<dbReference type="PRINTS" id="PR00171">
    <property type="entry name" value="SUGRTRNSPORT"/>
</dbReference>
<feature type="transmembrane region" description="Helical" evidence="8">
    <location>
        <begin position="407"/>
        <end position="430"/>
    </location>
</feature>
<dbReference type="SUPFAM" id="SSF103473">
    <property type="entry name" value="MFS general substrate transporter"/>
    <property type="match status" value="1"/>
</dbReference>
<evidence type="ECO:0000256" key="8">
    <source>
        <dbReference type="SAM" id="Phobius"/>
    </source>
</evidence>
<evidence type="ECO:0000256" key="6">
    <source>
        <dbReference type="ARBA" id="ARBA00023136"/>
    </source>
</evidence>
<feature type="transmembrane region" description="Helical" evidence="8">
    <location>
        <begin position="148"/>
        <end position="172"/>
    </location>
</feature>
<dbReference type="PANTHER" id="PTHR48022:SF11">
    <property type="entry name" value="MONOSACCHARIDE TRANSPORTER (HXT8), PUTATIVE (AFU_ORTHOLOGUE AFUA_2G08120)-RELATED"/>
    <property type="match status" value="1"/>
</dbReference>
<feature type="transmembrane region" description="Helical" evidence="8">
    <location>
        <begin position="336"/>
        <end position="357"/>
    </location>
</feature>
<feature type="transmembrane region" description="Helical" evidence="8">
    <location>
        <begin position="363"/>
        <end position="386"/>
    </location>
</feature>
<name>A0AA38Y072_9EURO</name>
<dbReference type="InterPro" id="IPR005829">
    <property type="entry name" value="Sugar_transporter_CS"/>
</dbReference>
<dbReference type="Proteomes" id="UP001172681">
    <property type="component" value="Unassembled WGS sequence"/>
</dbReference>
<proteinExistence type="inferred from homology"/>
<feature type="transmembrane region" description="Helical" evidence="8">
    <location>
        <begin position="115"/>
        <end position="136"/>
    </location>
</feature>
<dbReference type="PROSITE" id="PS50850">
    <property type="entry name" value="MFS"/>
    <property type="match status" value="1"/>
</dbReference>
<keyword evidence="4 8" id="KW-0812">Transmembrane</keyword>
<feature type="transmembrane region" description="Helical" evidence="8">
    <location>
        <begin position="436"/>
        <end position="455"/>
    </location>
</feature>
<comment type="caution">
    <text evidence="10">The sequence shown here is derived from an EMBL/GenBank/DDBJ whole genome shotgun (WGS) entry which is preliminary data.</text>
</comment>